<name>A0A0D1L381_BACIU</name>
<keyword evidence="3" id="KW-0378">Hydrolase</keyword>
<dbReference type="AlphaFoldDB" id="A0A0D1L381"/>
<evidence type="ECO:0000313" key="9">
    <source>
        <dbReference type="Proteomes" id="UP000032247"/>
    </source>
</evidence>
<keyword evidence="2" id="KW-0547">Nucleotide-binding</keyword>
<dbReference type="GO" id="GO:0005524">
    <property type="term" value="F:ATP binding"/>
    <property type="evidence" value="ECO:0007669"/>
    <property type="project" value="UniProtKB-KW"/>
</dbReference>
<dbReference type="PANTHER" id="PTHR43788:SF8">
    <property type="entry name" value="DNA-BINDING PROTEIN SMUBP-2"/>
    <property type="match status" value="1"/>
</dbReference>
<keyword evidence="4 8" id="KW-0347">Helicase</keyword>
<dbReference type="Pfam" id="PF13087">
    <property type="entry name" value="AAA_12"/>
    <property type="match status" value="1"/>
</dbReference>
<dbReference type="Proteomes" id="UP000032247">
    <property type="component" value="Unassembled WGS sequence"/>
</dbReference>
<dbReference type="PATRIC" id="fig|1423.173.peg.3487"/>
<dbReference type="EMBL" id="JXBC01000006">
    <property type="protein sequence ID" value="KIU10041.1"/>
    <property type="molecule type" value="Genomic_DNA"/>
</dbReference>
<keyword evidence="5" id="KW-0067">ATP-binding</keyword>
<reference evidence="8 9" key="1">
    <citation type="submission" date="2014-12" db="EMBL/GenBank/DDBJ databases">
        <title>Comparative genome analysis of Bacillus coagulans HM-08, Clostridium butyricum HM-68, Bacillus subtilis HM-66 and Bacillus licheniformis BL-09.</title>
        <authorList>
            <person name="Zhang H."/>
        </authorList>
    </citation>
    <scope>NUCLEOTIDE SEQUENCE [LARGE SCALE GENOMIC DNA]</scope>
    <source>
        <strain evidence="8 9">HM-66</strain>
    </source>
</reference>
<dbReference type="PANTHER" id="PTHR43788">
    <property type="entry name" value="DNA2/NAM7 HELICASE FAMILY MEMBER"/>
    <property type="match status" value="1"/>
</dbReference>
<evidence type="ECO:0000256" key="5">
    <source>
        <dbReference type="ARBA" id="ARBA00022840"/>
    </source>
</evidence>
<accession>A0A0D1L381</accession>
<dbReference type="InterPro" id="IPR027417">
    <property type="entry name" value="P-loop_NTPase"/>
</dbReference>
<feature type="domain" description="DNA2/NAM7 helicase-like C-terminal" evidence="7">
    <location>
        <begin position="345"/>
        <end position="467"/>
    </location>
</feature>
<proteinExistence type="inferred from homology"/>
<evidence type="ECO:0000256" key="1">
    <source>
        <dbReference type="ARBA" id="ARBA00007913"/>
    </source>
</evidence>
<evidence type="ECO:0000256" key="4">
    <source>
        <dbReference type="ARBA" id="ARBA00022806"/>
    </source>
</evidence>
<dbReference type="GO" id="GO:0043139">
    <property type="term" value="F:5'-3' DNA helicase activity"/>
    <property type="evidence" value="ECO:0007669"/>
    <property type="project" value="TreeGrafter"/>
</dbReference>
<evidence type="ECO:0000313" key="8">
    <source>
        <dbReference type="EMBL" id="KIU10041.1"/>
    </source>
</evidence>
<comment type="caution">
    <text evidence="8">The sequence shown here is derived from an EMBL/GenBank/DDBJ whole genome shotgun (WGS) entry which is preliminary data.</text>
</comment>
<dbReference type="InterPro" id="IPR041677">
    <property type="entry name" value="DNA2/NAM7_AAA_11"/>
</dbReference>
<comment type="similarity">
    <text evidence="1">Belongs to the DNA2/NAM7 helicase family.</text>
</comment>
<evidence type="ECO:0000256" key="2">
    <source>
        <dbReference type="ARBA" id="ARBA00022741"/>
    </source>
</evidence>
<dbReference type="Pfam" id="PF13086">
    <property type="entry name" value="AAA_11"/>
    <property type="match status" value="1"/>
</dbReference>
<evidence type="ECO:0000259" key="6">
    <source>
        <dbReference type="Pfam" id="PF13086"/>
    </source>
</evidence>
<dbReference type="InterPro" id="IPR050534">
    <property type="entry name" value="Coronavir_polyprotein_1ab"/>
</dbReference>
<gene>
    <name evidence="8" type="ORF">SC09_Contig28orf00207</name>
</gene>
<sequence>MLLEAEQEKLVLKTAHYKQQKRLLEREFHTLSKPTFFQRIFHTKRNKLLQMEDQLQKITMKIKNEEKEWDLLQMRSNQIRMELKKYRDSINNKCKNQGLVIPDDNYWTNSQSAYEYRQLHTPWLTDELNFERGLLFLKGMKVHKLFLIFNYKAIKSSLRLLNYRSKLDLNQTEHRMWLQHMWGVIHLITPVISTTFASVRTMYKGVGRDFIRYLFIDEAGQATPQQAAGALWRSQKVVVVGDPIQIEPVVTIDRTILGDIKKFYGIEDRFIEIGSSVQSLADAANPFGMYNNKGQWIGIPLWVHRRCLNPMFTIANQIAYDNKMVLAIKKQGKSEWFDCKGVAVNKQFVKEQADLVAEEIYQKWENTLNAPDLYVITPFTAVKDGLRKTIKKRLAELNVPKKIVNDLTRSSIGTTHTFQGKEADTVYFVVGTDQNSDGAANWSCSKPNLINVAVTRAKKEFYIVGDYDRLSKKQNYKSIAENVDQVIRPNTNRSTFHV</sequence>
<dbReference type="Gene3D" id="3.40.50.300">
    <property type="entry name" value="P-loop containing nucleotide triphosphate hydrolases"/>
    <property type="match status" value="2"/>
</dbReference>
<protein>
    <submittedName>
        <fullName evidence="8">DNA helicase</fullName>
    </submittedName>
</protein>
<dbReference type="SUPFAM" id="SSF52540">
    <property type="entry name" value="P-loop containing nucleoside triphosphate hydrolases"/>
    <property type="match status" value="1"/>
</dbReference>
<evidence type="ECO:0000259" key="7">
    <source>
        <dbReference type="Pfam" id="PF13087"/>
    </source>
</evidence>
<dbReference type="InterPro" id="IPR041679">
    <property type="entry name" value="DNA2/NAM7-like_C"/>
</dbReference>
<organism evidence="8 9">
    <name type="scientific">Bacillus subtilis</name>
    <dbReference type="NCBI Taxonomy" id="1423"/>
    <lineage>
        <taxon>Bacteria</taxon>
        <taxon>Bacillati</taxon>
        <taxon>Bacillota</taxon>
        <taxon>Bacilli</taxon>
        <taxon>Bacillales</taxon>
        <taxon>Bacillaceae</taxon>
        <taxon>Bacillus</taxon>
    </lineage>
</organism>
<dbReference type="GO" id="GO:0016787">
    <property type="term" value="F:hydrolase activity"/>
    <property type="evidence" value="ECO:0007669"/>
    <property type="project" value="UniProtKB-KW"/>
</dbReference>
<evidence type="ECO:0000256" key="3">
    <source>
        <dbReference type="ARBA" id="ARBA00022801"/>
    </source>
</evidence>
<feature type="domain" description="DNA2/NAM7 helicase helicase" evidence="6">
    <location>
        <begin position="39"/>
        <end position="250"/>
    </location>
</feature>